<feature type="domain" description="DUF6534" evidence="2">
    <location>
        <begin position="111"/>
        <end position="174"/>
    </location>
</feature>
<name>A0A9P7USZ8_9AGAR</name>
<sequence length="238" mass="26106">MVQTLMVAHDAMQTFGYGFGDLDAVDSVQTIWFHSGVLSGIIACVIQNYFAYRIYILSHSKIIPAVVSLLAWTQCVAAIAMSVMAETNGSTSKVAIDKTMLPIAVLWLGGSALCDILIALTMTYMLSGYDGGFRKTQDRINQIIRLTMETGSLTATFATVDLILFTVSPSVVYHIRIRNSTLQGQQADLSFVCNNLEHQNTDTRMEQATSDDAIETMHQSISIDRMVYNIKPSGSSNV</sequence>
<dbReference type="AlphaFoldDB" id="A0A9P7USZ8"/>
<evidence type="ECO:0000313" key="3">
    <source>
        <dbReference type="EMBL" id="KAG7091711.1"/>
    </source>
</evidence>
<dbReference type="InterPro" id="IPR045339">
    <property type="entry name" value="DUF6534"/>
</dbReference>
<dbReference type="PANTHER" id="PTHR40465:SF1">
    <property type="entry name" value="DUF6534 DOMAIN-CONTAINING PROTEIN"/>
    <property type="match status" value="1"/>
</dbReference>
<dbReference type="EMBL" id="CM032185">
    <property type="protein sequence ID" value="KAG7091711.1"/>
    <property type="molecule type" value="Genomic_DNA"/>
</dbReference>
<proteinExistence type="predicted"/>
<keyword evidence="4" id="KW-1185">Reference proteome</keyword>
<evidence type="ECO:0000256" key="1">
    <source>
        <dbReference type="SAM" id="Phobius"/>
    </source>
</evidence>
<accession>A0A9P7USZ8</accession>
<dbReference type="PANTHER" id="PTHR40465">
    <property type="entry name" value="CHROMOSOME 1, WHOLE GENOME SHOTGUN SEQUENCE"/>
    <property type="match status" value="1"/>
</dbReference>
<protein>
    <recommendedName>
        <fullName evidence="2">DUF6534 domain-containing protein</fullName>
    </recommendedName>
</protein>
<reference evidence="3" key="1">
    <citation type="journal article" date="2021" name="Genome Biol. Evol.">
        <title>The assembled and annotated genome of the fairy-ring fungus Marasmius oreades.</title>
        <authorList>
            <person name="Hiltunen M."/>
            <person name="Ament-Velasquez S.L."/>
            <person name="Johannesson H."/>
        </authorList>
    </citation>
    <scope>NUCLEOTIDE SEQUENCE</scope>
    <source>
        <strain evidence="3">03SP1</strain>
    </source>
</reference>
<dbReference type="RefSeq" id="XP_043008181.1">
    <property type="nucleotide sequence ID" value="XM_043152898.1"/>
</dbReference>
<keyword evidence="1" id="KW-1133">Transmembrane helix</keyword>
<dbReference type="Proteomes" id="UP001049176">
    <property type="component" value="Chromosome 5"/>
</dbReference>
<organism evidence="3 4">
    <name type="scientific">Marasmius oreades</name>
    <name type="common">fairy-ring Marasmius</name>
    <dbReference type="NCBI Taxonomy" id="181124"/>
    <lineage>
        <taxon>Eukaryota</taxon>
        <taxon>Fungi</taxon>
        <taxon>Dikarya</taxon>
        <taxon>Basidiomycota</taxon>
        <taxon>Agaricomycotina</taxon>
        <taxon>Agaricomycetes</taxon>
        <taxon>Agaricomycetidae</taxon>
        <taxon>Agaricales</taxon>
        <taxon>Marasmiineae</taxon>
        <taxon>Marasmiaceae</taxon>
        <taxon>Marasmius</taxon>
    </lineage>
</organism>
<dbReference type="OrthoDB" id="3223377at2759"/>
<feature type="transmembrane region" description="Helical" evidence="1">
    <location>
        <begin position="62"/>
        <end position="84"/>
    </location>
</feature>
<dbReference type="Pfam" id="PF20152">
    <property type="entry name" value="DUF6534"/>
    <property type="match status" value="1"/>
</dbReference>
<feature type="transmembrane region" description="Helical" evidence="1">
    <location>
        <begin position="31"/>
        <end position="50"/>
    </location>
</feature>
<keyword evidence="1" id="KW-0812">Transmembrane</keyword>
<dbReference type="GeneID" id="66077188"/>
<gene>
    <name evidence="3" type="ORF">E1B28_008112</name>
</gene>
<evidence type="ECO:0000259" key="2">
    <source>
        <dbReference type="Pfam" id="PF20152"/>
    </source>
</evidence>
<comment type="caution">
    <text evidence="3">The sequence shown here is derived from an EMBL/GenBank/DDBJ whole genome shotgun (WGS) entry which is preliminary data.</text>
</comment>
<evidence type="ECO:0000313" key="4">
    <source>
        <dbReference type="Proteomes" id="UP001049176"/>
    </source>
</evidence>
<keyword evidence="1" id="KW-0472">Membrane</keyword>
<feature type="transmembrane region" description="Helical" evidence="1">
    <location>
        <begin position="104"/>
        <end position="126"/>
    </location>
</feature>